<dbReference type="Pfam" id="PF01258">
    <property type="entry name" value="zf-dskA_traR"/>
    <property type="match status" value="1"/>
</dbReference>
<reference evidence="7 8" key="1">
    <citation type="journal article" date="2015" name="Nature">
        <title>rRNA introns, odd ribosomes, and small enigmatic genomes across a large radiation of phyla.</title>
        <authorList>
            <person name="Brown C.T."/>
            <person name="Hug L.A."/>
            <person name="Thomas B.C."/>
            <person name="Sharon I."/>
            <person name="Castelle C.J."/>
            <person name="Singh A."/>
            <person name="Wilkins M.J."/>
            <person name="Williams K.H."/>
            <person name="Banfield J.F."/>
        </authorList>
    </citation>
    <scope>NUCLEOTIDE SEQUENCE [LARGE SCALE GENOMIC DNA]</scope>
</reference>
<keyword evidence="2" id="KW-0863">Zinc-finger</keyword>
<dbReference type="InterPro" id="IPR000962">
    <property type="entry name" value="Znf_DskA_TraR"/>
</dbReference>
<dbReference type="AlphaFoldDB" id="A0A0G0Z7M8"/>
<feature type="zinc finger region" description="dksA C4-type" evidence="4">
    <location>
        <begin position="97"/>
        <end position="121"/>
    </location>
</feature>
<feature type="compositionally biased region" description="Acidic residues" evidence="5">
    <location>
        <begin position="52"/>
        <end position="62"/>
    </location>
</feature>
<evidence type="ECO:0000256" key="5">
    <source>
        <dbReference type="SAM" id="MobiDB-lite"/>
    </source>
</evidence>
<dbReference type="Gene3D" id="1.20.120.910">
    <property type="entry name" value="DksA, coiled-coil domain"/>
    <property type="match status" value="1"/>
</dbReference>
<sequence length="125" mass="14188">MANLSSEQIQNLKEKLLAEKNRLEGDLKSFAKKDPEMKGDWDSKFPQMDEGLQTEDEMSDEVEEYGNELAAEYPLEEQLSDVNLALGKIEKGQYGICENCREEIPRARLEANPAAKLCMDCAKKE</sequence>
<keyword evidence="1" id="KW-0479">Metal-binding</keyword>
<evidence type="ECO:0000256" key="3">
    <source>
        <dbReference type="ARBA" id="ARBA00022833"/>
    </source>
</evidence>
<evidence type="ECO:0000256" key="4">
    <source>
        <dbReference type="PROSITE-ProRule" id="PRU00510"/>
    </source>
</evidence>
<name>A0A0G0Z7M8_9BACT</name>
<dbReference type="Proteomes" id="UP000034875">
    <property type="component" value="Unassembled WGS sequence"/>
</dbReference>
<proteinExistence type="predicted"/>
<dbReference type="PROSITE" id="PS01102">
    <property type="entry name" value="ZF_DKSA_1"/>
    <property type="match status" value="1"/>
</dbReference>
<gene>
    <name evidence="7" type="ORF">UV05_C0003G0001</name>
</gene>
<evidence type="ECO:0000313" key="8">
    <source>
        <dbReference type="Proteomes" id="UP000034875"/>
    </source>
</evidence>
<feature type="region of interest" description="Disordered" evidence="5">
    <location>
        <begin position="29"/>
        <end position="62"/>
    </location>
</feature>
<comment type="caution">
    <text evidence="7">The sequence shown here is derived from an EMBL/GenBank/DDBJ whole genome shotgun (WGS) entry which is preliminary data.</text>
</comment>
<evidence type="ECO:0000256" key="1">
    <source>
        <dbReference type="ARBA" id="ARBA00022723"/>
    </source>
</evidence>
<dbReference type="PANTHER" id="PTHR33823:SF4">
    <property type="entry name" value="GENERAL STRESS PROTEIN 16O"/>
    <property type="match status" value="1"/>
</dbReference>
<dbReference type="PANTHER" id="PTHR33823">
    <property type="entry name" value="RNA POLYMERASE-BINDING TRANSCRIPTION FACTOR DKSA-RELATED"/>
    <property type="match status" value="1"/>
</dbReference>
<dbReference type="PROSITE" id="PS51128">
    <property type="entry name" value="ZF_DKSA_2"/>
    <property type="match status" value="1"/>
</dbReference>
<organism evidence="7 8">
    <name type="scientific">candidate division CPR1 bacterium GW2011_GWA2_42_17</name>
    <dbReference type="NCBI Taxonomy" id="1618341"/>
    <lineage>
        <taxon>Bacteria</taxon>
        <taxon>candidate division CPR1</taxon>
    </lineage>
</organism>
<accession>A0A0G0Z7M8</accession>
<evidence type="ECO:0000259" key="6">
    <source>
        <dbReference type="Pfam" id="PF01258"/>
    </source>
</evidence>
<feature type="domain" description="Zinc finger DksA/TraR C4-type" evidence="6">
    <location>
        <begin position="92"/>
        <end position="124"/>
    </location>
</feature>
<dbReference type="EMBL" id="LCCZ01000003">
    <property type="protein sequence ID" value="KKS44609.1"/>
    <property type="molecule type" value="Genomic_DNA"/>
</dbReference>
<feature type="compositionally biased region" description="Basic and acidic residues" evidence="5">
    <location>
        <begin position="29"/>
        <end position="43"/>
    </location>
</feature>
<dbReference type="InterPro" id="IPR020458">
    <property type="entry name" value="Znf_DskA_TraR_CS"/>
</dbReference>
<evidence type="ECO:0000313" key="7">
    <source>
        <dbReference type="EMBL" id="KKS44609.1"/>
    </source>
</evidence>
<dbReference type="SUPFAM" id="SSF57716">
    <property type="entry name" value="Glucocorticoid receptor-like (DNA-binding domain)"/>
    <property type="match status" value="1"/>
</dbReference>
<evidence type="ECO:0000256" key="2">
    <source>
        <dbReference type="ARBA" id="ARBA00022771"/>
    </source>
</evidence>
<protein>
    <submittedName>
        <fullName evidence="7">Sporulation protein, yteA family</fullName>
    </submittedName>
</protein>
<keyword evidence="3" id="KW-0862">Zinc</keyword>
<dbReference type="GO" id="GO:0008270">
    <property type="term" value="F:zinc ion binding"/>
    <property type="evidence" value="ECO:0007669"/>
    <property type="project" value="UniProtKB-KW"/>
</dbReference>